<keyword evidence="1" id="KW-0812">Transmembrane</keyword>
<dbReference type="EMBL" id="JACHLY010000001">
    <property type="protein sequence ID" value="MBB5999910.1"/>
    <property type="molecule type" value="Genomic_DNA"/>
</dbReference>
<gene>
    <name evidence="2" type="ORF">HNR25_003661</name>
</gene>
<proteinExistence type="predicted"/>
<dbReference type="Proteomes" id="UP000578077">
    <property type="component" value="Unassembled WGS sequence"/>
</dbReference>
<organism evidence="2 3">
    <name type="scientific">Streptomonospora salina</name>
    <dbReference type="NCBI Taxonomy" id="104205"/>
    <lineage>
        <taxon>Bacteria</taxon>
        <taxon>Bacillati</taxon>
        <taxon>Actinomycetota</taxon>
        <taxon>Actinomycetes</taxon>
        <taxon>Streptosporangiales</taxon>
        <taxon>Nocardiopsidaceae</taxon>
        <taxon>Streptomonospora</taxon>
    </lineage>
</organism>
<keyword evidence="1" id="KW-1133">Transmembrane helix</keyword>
<evidence type="ECO:0000256" key="1">
    <source>
        <dbReference type="SAM" id="Phobius"/>
    </source>
</evidence>
<keyword evidence="1" id="KW-0472">Membrane</keyword>
<dbReference type="AlphaFoldDB" id="A0A841EHQ9"/>
<feature type="transmembrane region" description="Helical" evidence="1">
    <location>
        <begin position="44"/>
        <end position="63"/>
    </location>
</feature>
<keyword evidence="3" id="KW-1185">Reference proteome</keyword>
<dbReference type="RefSeq" id="WP_184637044.1">
    <property type="nucleotide sequence ID" value="NZ_BAABKT010000001.1"/>
</dbReference>
<name>A0A841EHQ9_9ACTN</name>
<comment type="caution">
    <text evidence="2">The sequence shown here is derived from an EMBL/GenBank/DDBJ whole genome shotgun (WGS) entry which is preliminary data.</text>
</comment>
<evidence type="ECO:0000313" key="2">
    <source>
        <dbReference type="EMBL" id="MBB5999910.1"/>
    </source>
</evidence>
<accession>A0A841EHQ9</accession>
<reference evidence="2 3" key="1">
    <citation type="submission" date="2020-08" db="EMBL/GenBank/DDBJ databases">
        <title>Sequencing the genomes of 1000 actinobacteria strains.</title>
        <authorList>
            <person name="Klenk H.-P."/>
        </authorList>
    </citation>
    <scope>NUCLEOTIDE SEQUENCE [LARGE SCALE GENOMIC DNA]</scope>
    <source>
        <strain evidence="2 3">DSM 44593</strain>
    </source>
</reference>
<sequence length="76" mass="8310">MPTCGLARRSIAVDEQFYPVWPFVIGAVDRAVIRFRVRWVRGRTGLVTFFVASAALLVMWFALPTPAAPSIDSGAG</sequence>
<protein>
    <submittedName>
        <fullName evidence="2">Peptidoglycan/LPS O-acetylase OafA/YrhL</fullName>
    </submittedName>
</protein>
<evidence type="ECO:0000313" key="3">
    <source>
        <dbReference type="Proteomes" id="UP000578077"/>
    </source>
</evidence>